<evidence type="ECO:0000256" key="3">
    <source>
        <dbReference type="ARBA" id="ARBA00022946"/>
    </source>
</evidence>
<evidence type="ECO:0000256" key="6">
    <source>
        <dbReference type="SAM" id="Coils"/>
    </source>
</evidence>
<dbReference type="EMBL" id="GCKF01060006">
    <property type="protein sequence ID" value="JAG92951.1"/>
    <property type="molecule type" value="Transcribed_RNA"/>
</dbReference>
<evidence type="ECO:0000256" key="1">
    <source>
        <dbReference type="ARBA" id="ARBA00004173"/>
    </source>
</evidence>
<evidence type="ECO:0008006" key="8">
    <source>
        <dbReference type="Google" id="ProtNLM"/>
    </source>
</evidence>
<dbReference type="Pfam" id="PF04568">
    <property type="entry name" value="IATP"/>
    <property type="match status" value="1"/>
</dbReference>
<evidence type="ECO:0000256" key="2">
    <source>
        <dbReference type="ARBA" id="ARBA00010901"/>
    </source>
</evidence>
<proteinExistence type="inferred from homology"/>
<comment type="similarity">
    <text evidence="2">Belongs to the ATPase inhibitor family.</text>
</comment>
<dbReference type="PANTHER" id="PTHR48417:SF1">
    <property type="entry name" value="ATP SYNTHASE F1 SUBUNIT EPSILON"/>
    <property type="match status" value="1"/>
</dbReference>
<keyword evidence="5" id="KW-0496">Mitochondrion</keyword>
<dbReference type="PANTHER" id="PTHR48417">
    <property type="entry name" value="ATP SYNTHASE F1 SUBUNIT EPSILON"/>
    <property type="match status" value="1"/>
</dbReference>
<reference evidence="7" key="1">
    <citation type="submission" date="2015-03" db="EMBL/GenBank/DDBJ databases">
        <title>A transcriptome of Araucaria cunninghamii, an australian fine timber species.</title>
        <authorList>
            <person name="Jing Yi C.J.Y."/>
            <person name="Yin San L.Y.S."/>
            <person name="Abdul Karim S.S."/>
            <person name="Wan Azmi N.N."/>
            <person name="Hercus R.R."/>
            <person name="Croft L.L."/>
        </authorList>
    </citation>
    <scope>NUCLEOTIDE SEQUENCE</scope>
    <source>
        <strain evidence="7">MI0301</strain>
        <tissue evidence="7">Leaf</tissue>
    </source>
</reference>
<dbReference type="Gene3D" id="1.20.5.500">
    <property type="entry name" value="Single helix bin"/>
    <property type="match status" value="1"/>
</dbReference>
<dbReference type="AlphaFoldDB" id="A0A0D6QRT4"/>
<dbReference type="SUPFAM" id="SSF64602">
    <property type="entry name" value="F1 ATPase inhibitor, IF1, C-terminal domain"/>
    <property type="match status" value="1"/>
</dbReference>
<evidence type="ECO:0000313" key="7">
    <source>
        <dbReference type="EMBL" id="JAG92951.1"/>
    </source>
</evidence>
<dbReference type="GO" id="GO:0005739">
    <property type="term" value="C:mitochondrion"/>
    <property type="evidence" value="ECO:0007669"/>
    <property type="project" value="UniProtKB-SubCell"/>
</dbReference>
<keyword evidence="3" id="KW-0809">Transit peptide</keyword>
<dbReference type="InterPro" id="IPR007648">
    <property type="entry name" value="ATPase_inhibitor_mt"/>
</dbReference>
<evidence type="ECO:0000256" key="5">
    <source>
        <dbReference type="ARBA" id="ARBA00023128"/>
    </source>
</evidence>
<keyword evidence="4 6" id="KW-0175">Coiled coil</keyword>
<comment type="subcellular location">
    <subcellularLocation>
        <location evidence="1">Mitochondrion</location>
    </subcellularLocation>
</comment>
<feature type="coiled-coil region" evidence="6">
    <location>
        <begin position="60"/>
        <end position="94"/>
    </location>
</feature>
<organism evidence="7">
    <name type="scientific">Araucaria cunninghamii</name>
    <name type="common">Hoop pine</name>
    <name type="synonym">Moreton Bay pine</name>
    <dbReference type="NCBI Taxonomy" id="56994"/>
    <lineage>
        <taxon>Eukaryota</taxon>
        <taxon>Viridiplantae</taxon>
        <taxon>Streptophyta</taxon>
        <taxon>Embryophyta</taxon>
        <taxon>Tracheophyta</taxon>
        <taxon>Spermatophyta</taxon>
        <taxon>Pinopsida</taxon>
        <taxon>Pinidae</taxon>
        <taxon>Conifers II</taxon>
        <taxon>Araucariales</taxon>
        <taxon>Araucariaceae</taxon>
        <taxon>Araucaria</taxon>
    </lineage>
</organism>
<sequence length="100" mass="11148">MMRTQLVKLTRAVPRQATRSFSVAAVRAAEGDVGGTRSGGSATGDAFSKREKANEDYFIRNRERETLKALKSKLAAQRQHLDELEKHVDELSKEHGGEQH</sequence>
<evidence type="ECO:0000256" key="4">
    <source>
        <dbReference type="ARBA" id="ARBA00023054"/>
    </source>
</evidence>
<protein>
    <recommendedName>
        <fullName evidence="8">ATPase inhibitor, mitochondrial</fullName>
    </recommendedName>
</protein>
<name>A0A0D6QRT4_ARACU</name>
<dbReference type="GO" id="GO:0042030">
    <property type="term" value="F:ATPase inhibitor activity"/>
    <property type="evidence" value="ECO:0007669"/>
    <property type="project" value="InterPro"/>
</dbReference>
<accession>A0A0D6QRT4</accession>